<keyword evidence="1" id="KW-1185">Reference proteome</keyword>
<dbReference type="WBParaSite" id="Csp11.Scaffold630.g22104.t1">
    <property type="protein sequence ID" value="Csp11.Scaffold630.g22104.t1"/>
    <property type="gene ID" value="Csp11.Scaffold630.g22104"/>
</dbReference>
<accession>A0A1I7V3S7</accession>
<evidence type="ECO:0000313" key="1">
    <source>
        <dbReference type="Proteomes" id="UP000095282"/>
    </source>
</evidence>
<sequence>MLVAQLKSFPTTEYVSDAVKECRSHVYQATAEYCGHDQCASPVKINRLNGFRISELWAFACGNEEDFHYDDIQKMILICCPENLREF</sequence>
<organism evidence="1 2">
    <name type="scientific">Caenorhabditis tropicalis</name>
    <dbReference type="NCBI Taxonomy" id="1561998"/>
    <lineage>
        <taxon>Eukaryota</taxon>
        <taxon>Metazoa</taxon>
        <taxon>Ecdysozoa</taxon>
        <taxon>Nematoda</taxon>
        <taxon>Chromadorea</taxon>
        <taxon>Rhabditida</taxon>
        <taxon>Rhabditina</taxon>
        <taxon>Rhabditomorpha</taxon>
        <taxon>Rhabditoidea</taxon>
        <taxon>Rhabditidae</taxon>
        <taxon>Peloderinae</taxon>
        <taxon>Caenorhabditis</taxon>
    </lineage>
</organism>
<dbReference type="AlphaFoldDB" id="A0A1I7V3S7"/>
<name>A0A1I7V3S7_9PELO</name>
<protein>
    <submittedName>
        <fullName evidence="2">DB domain-containing protein</fullName>
    </submittedName>
</protein>
<reference evidence="2" key="1">
    <citation type="submission" date="2016-11" db="UniProtKB">
        <authorList>
            <consortium name="WormBaseParasite"/>
        </authorList>
    </citation>
    <scope>IDENTIFICATION</scope>
</reference>
<proteinExistence type="predicted"/>
<evidence type="ECO:0000313" key="2">
    <source>
        <dbReference type="WBParaSite" id="Csp11.Scaffold630.g22104.t1"/>
    </source>
</evidence>
<dbReference type="Proteomes" id="UP000095282">
    <property type="component" value="Unplaced"/>
</dbReference>